<dbReference type="Proteomes" id="UP000282760">
    <property type="component" value="Chromosome"/>
</dbReference>
<dbReference type="EMBL" id="CP024646">
    <property type="protein sequence ID" value="AZV27518.1"/>
    <property type="molecule type" value="Genomic_DNA"/>
</dbReference>
<reference evidence="1 2" key="1">
    <citation type="submission" date="2017-11" db="EMBL/GenBank/DDBJ databases">
        <title>Effect of PGPRs.</title>
        <authorList>
            <person name="Oliva R."/>
            <person name="Nong J."/>
            <person name="Roman V."/>
        </authorList>
    </citation>
    <scope>NUCLEOTIDE SEQUENCE [LARGE SCALE GENOMIC DNA]</scope>
    <source>
        <strain evidence="1">Inb918</strain>
    </source>
</reference>
<protein>
    <submittedName>
        <fullName evidence="1">Uncharacterized protein</fullName>
    </submittedName>
</protein>
<proteinExistence type="predicted"/>
<organism evidence="1 2">
    <name type="scientific">Pseudomonas syringae</name>
    <dbReference type="NCBI Taxonomy" id="317"/>
    <lineage>
        <taxon>Bacteria</taxon>
        <taxon>Pseudomonadati</taxon>
        <taxon>Pseudomonadota</taxon>
        <taxon>Gammaproteobacteria</taxon>
        <taxon>Pseudomonadales</taxon>
        <taxon>Pseudomonadaceae</taxon>
        <taxon>Pseudomonas</taxon>
    </lineage>
</organism>
<evidence type="ECO:0000313" key="2">
    <source>
        <dbReference type="Proteomes" id="UP000282760"/>
    </source>
</evidence>
<evidence type="ECO:0000313" key="1">
    <source>
        <dbReference type="EMBL" id="AZV27518.1"/>
    </source>
</evidence>
<sequence length="181" mass="20341">MSLNQKRSFYAHLEYNGSRLTFRNLLNESYPASEANVLTTLPSQPRHPAGPTRTYPKFIAYFACYEDYYNIEIRGHGYFAHYISKGATGKLSAMPGAGGKTTSFNLLDDNKRIITLDDLGTNNANIYLKARNAGIIQSNSNAQYFSERAGTTLKFNLEILQRNVDYPGATPDTYEDLIDED</sequence>
<dbReference type="AlphaFoldDB" id="A0A3T0JVN7"/>
<gene>
    <name evidence="1" type="ORF">CT157_16395</name>
</gene>
<accession>A0A3T0JVN7</accession>
<name>A0A3T0JVN7_PSESX</name>